<feature type="transmembrane region" description="Helical" evidence="1">
    <location>
        <begin position="64"/>
        <end position="82"/>
    </location>
</feature>
<name>A0ABQ2FFN3_9MICO</name>
<keyword evidence="1" id="KW-0472">Membrane</keyword>
<feature type="transmembrane region" description="Helical" evidence="1">
    <location>
        <begin position="186"/>
        <end position="205"/>
    </location>
</feature>
<feature type="transmembrane region" description="Helical" evidence="1">
    <location>
        <begin position="160"/>
        <end position="179"/>
    </location>
</feature>
<feature type="transmembrane region" description="Helical" evidence="1">
    <location>
        <begin position="211"/>
        <end position="233"/>
    </location>
</feature>
<feature type="transmembrane region" description="Helical" evidence="1">
    <location>
        <begin position="38"/>
        <end position="57"/>
    </location>
</feature>
<proteinExistence type="predicted"/>
<dbReference type="EMBL" id="BMLB01000008">
    <property type="protein sequence ID" value="GGK82886.1"/>
    <property type="molecule type" value="Genomic_DNA"/>
</dbReference>
<feature type="transmembrane region" description="Helical" evidence="1">
    <location>
        <begin position="88"/>
        <end position="107"/>
    </location>
</feature>
<keyword evidence="1" id="KW-1133">Transmembrane helix</keyword>
<dbReference type="Proteomes" id="UP000662111">
    <property type="component" value="Unassembled WGS sequence"/>
</dbReference>
<evidence type="ECO:0008006" key="4">
    <source>
        <dbReference type="Google" id="ProtNLM"/>
    </source>
</evidence>
<dbReference type="RefSeq" id="WP_022919954.1">
    <property type="nucleotide sequence ID" value="NZ_BMLB01000008.1"/>
</dbReference>
<keyword evidence="3" id="KW-1185">Reference proteome</keyword>
<sequence>MAVALALAACVLMMGVIDLLTLPGWVDQQYEWEVPLEASWGALFTFLVAGAHLWVAVRPHTPWPAFLQLGICAVSLLAGAVAGADWRLLPVALGVVVSALVLWWLLGRPPIPSGQRPQVRPDLLAVAAAGLLLWVPYAGFALERSRAGVLGSVTQGVEHWPVQGATGLALVLGSFALALWATGRPLLRAAVSLSAVYIGMAELAYPDREGAMGSVVWGTGVTLWGLLVALLAVPRTRETTDLTGLTPPREHERSS</sequence>
<organism evidence="2 3">
    <name type="scientific">Ornithinimicrobium pekingense</name>
    <dbReference type="NCBI Taxonomy" id="384677"/>
    <lineage>
        <taxon>Bacteria</taxon>
        <taxon>Bacillati</taxon>
        <taxon>Actinomycetota</taxon>
        <taxon>Actinomycetes</taxon>
        <taxon>Micrococcales</taxon>
        <taxon>Ornithinimicrobiaceae</taxon>
        <taxon>Ornithinimicrobium</taxon>
    </lineage>
</organism>
<gene>
    <name evidence="2" type="ORF">GCM10011509_34230</name>
</gene>
<evidence type="ECO:0000313" key="2">
    <source>
        <dbReference type="EMBL" id="GGK82886.1"/>
    </source>
</evidence>
<reference evidence="3" key="1">
    <citation type="journal article" date="2019" name="Int. J. Syst. Evol. Microbiol.">
        <title>The Global Catalogue of Microorganisms (GCM) 10K type strain sequencing project: providing services to taxonomists for standard genome sequencing and annotation.</title>
        <authorList>
            <consortium name="The Broad Institute Genomics Platform"/>
            <consortium name="The Broad Institute Genome Sequencing Center for Infectious Disease"/>
            <person name="Wu L."/>
            <person name="Ma J."/>
        </authorList>
    </citation>
    <scope>NUCLEOTIDE SEQUENCE [LARGE SCALE GENOMIC DNA]</scope>
    <source>
        <strain evidence="3">CGMCC 1.5362</strain>
    </source>
</reference>
<keyword evidence="1" id="KW-0812">Transmembrane</keyword>
<protein>
    <recommendedName>
        <fullName evidence="4">DUF4386 family protein</fullName>
    </recommendedName>
</protein>
<accession>A0ABQ2FFN3</accession>
<evidence type="ECO:0000256" key="1">
    <source>
        <dbReference type="SAM" id="Phobius"/>
    </source>
</evidence>
<evidence type="ECO:0000313" key="3">
    <source>
        <dbReference type="Proteomes" id="UP000662111"/>
    </source>
</evidence>
<comment type="caution">
    <text evidence="2">The sequence shown here is derived from an EMBL/GenBank/DDBJ whole genome shotgun (WGS) entry which is preliminary data.</text>
</comment>
<feature type="transmembrane region" description="Helical" evidence="1">
    <location>
        <begin position="119"/>
        <end position="140"/>
    </location>
</feature>